<dbReference type="PANTHER" id="PTHR36617:SF15">
    <property type="entry name" value="REVERSE TRANSCRIPTASE ZINC-BINDING DOMAIN-CONTAINING PROTEIN"/>
    <property type="match status" value="1"/>
</dbReference>
<dbReference type="PANTHER" id="PTHR36617">
    <property type="entry name" value="PROTEIN, PUTATIVE-RELATED"/>
    <property type="match status" value="1"/>
</dbReference>
<feature type="signal peptide" evidence="1">
    <location>
        <begin position="1"/>
        <end position="24"/>
    </location>
</feature>
<dbReference type="EMBL" id="QGNW01001638">
    <property type="protein sequence ID" value="RVW34518.1"/>
    <property type="molecule type" value="Genomic_DNA"/>
</dbReference>
<name>A0A438DGF1_VITVI</name>
<dbReference type="Proteomes" id="UP000288805">
    <property type="component" value="Unassembled WGS sequence"/>
</dbReference>
<accession>A0A438DGF1</accession>
<evidence type="ECO:0000256" key="1">
    <source>
        <dbReference type="SAM" id="SignalP"/>
    </source>
</evidence>
<keyword evidence="1" id="KW-0732">Signal</keyword>
<comment type="caution">
    <text evidence="2">The sequence shown here is derived from an EMBL/GenBank/DDBJ whole genome shotgun (WGS) entry which is preliminary data.</text>
</comment>
<evidence type="ECO:0000313" key="2">
    <source>
        <dbReference type="EMBL" id="RVW34518.1"/>
    </source>
</evidence>
<sequence>MLNALQHPMLGFISLMCQQSLAWASPNAKGARLENEEELKEGIGSYFKSVFEDSQVRRPDVDSGLFRSLDSLDNEGLEEPFSEEENAVLQSLNATFLVLIPKKEGANDIRKGWEEFILRTSIRIGNGRHMGFWWDNWVGDSKLKDVFPSLFRIADHKYATVAYLWRGKGMEAVVGMCISEDLSKTRNWRSSLGKNLDSRHVNEEGMEALDYAVNFFRTGMGVPGFSEKSSRNGKLRAKEEDKSSMEIVFNLSFWVYLGRTKLKDFLGGRDV</sequence>
<feature type="chain" id="PRO_5019103735" evidence="1">
    <location>
        <begin position="25"/>
        <end position="271"/>
    </location>
</feature>
<proteinExistence type="predicted"/>
<reference evidence="2 3" key="1">
    <citation type="journal article" date="2018" name="PLoS Genet.">
        <title>Population sequencing reveals clonal diversity and ancestral inbreeding in the grapevine cultivar Chardonnay.</title>
        <authorList>
            <person name="Roach M.J."/>
            <person name="Johnson D.L."/>
            <person name="Bohlmann J."/>
            <person name="van Vuuren H.J."/>
            <person name="Jones S.J."/>
            <person name="Pretorius I.S."/>
            <person name="Schmidt S.A."/>
            <person name="Borneman A.R."/>
        </authorList>
    </citation>
    <scope>NUCLEOTIDE SEQUENCE [LARGE SCALE GENOMIC DNA]</scope>
    <source>
        <strain evidence="3">cv. Chardonnay</strain>
        <tissue evidence="2">Leaf</tissue>
    </source>
</reference>
<organism evidence="2 3">
    <name type="scientific">Vitis vinifera</name>
    <name type="common">Grape</name>
    <dbReference type="NCBI Taxonomy" id="29760"/>
    <lineage>
        <taxon>Eukaryota</taxon>
        <taxon>Viridiplantae</taxon>
        <taxon>Streptophyta</taxon>
        <taxon>Embryophyta</taxon>
        <taxon>Tracheophyta</taxon>
        <taxon>Spermatophyta</taxon>
        <taxon>Magnoliopsida</taxon>
        <taxon>eudicotyledons</taxon>
        <taxon>Gunneridae</taxon>
        <taxon>Pentapetalae</taxon>
        <taxon>rosids</taxon>
        <taxon>Vitales</taxon>
        <taxon>Vitaceae</taxon>
        <taxon>Viteae</taxon>
        <taxon>Vitis</taxon>
    </lineage>
</organism>
<dbReference type="AlphaFoldDB" id="A0A438DGF1"/>
<protein>
    <submittedName>
        <fullName evidence="2">Uncharacterized protein</fullName>
    </submittedName>
</protein>
<gene>
    <name evidence="2" type="ORF">CK203_115337</name>
</gene>
<evidence type="ECO:0000313" key="3">
    <source>
        <dbReference type="Proteomes" id="UP000288805"/>
    </source>
</evidence>